<gene>
    <name evidence="1" type="ORF">Amon02_001223000</name>
</gene>
<name>A0ACB5UBP7_AMBMO</name>
<proteinExistence type="predicted"/>
<protein>
    <submittedName>
        <fullName evidence="1">Unnamed protein product</fullName>
    </submittedName>
</protein>
<keyword evidence="2" id="KW-1185">Reference proteome</keyword>
<evidence type="ECO:0000313" key="2">
    <source>
        <dbReference type="Proteomes" id="UP001165064"/>
    </source>
</evidence>
<accession>A0ACB5UBP7</accession>
<comment type="caution">
    <text evidence="1">The sequence shown here is derived from an EMBL/GenBank/DDBJ whole genome shotgun (WGS) entry which is preliminary data.</text>
</comment>
<dbReference type="Proteomes" id="UP001165064">
    <property type="component" value="Unassembled WGS sequence"/>
</dbReference>
<organism evidence="1 2">
    <name type="scientific">Ambrosiozyma monospora</name>
    <name type="common">Yeast</name>
    <name type="synonym">Endomycopsis monosporus</name>
    <dbReference type="NCBI Taxonomy" id="43982"/>
    <lineage>
        <taxon>Eukaryota</taxon>
        <taxon>Fungi</taxon>
        <taxon>Dikarya</taxon>
        <taxon>Ascomycota</taxon>
        <taxon>Saccharomycotina</taxon>
        <taxon>Pichiomycetes</taxon>
        <taxon>Pichiales</taxon>
        <taxon>Pichiaceae</taxon>
        <taxon>Ambrosiozyma</taxon>
    </lineage>
</organism>
<dbReference type="EMBL" id="BSXS01014222">
    <property type="protein sequence ID" value="GMF05143.1"/>
    <property type="molecule type" value="Genomic_DNA"/>
</dbReference>
<sequence>MTVDDRVPIWVDCDPGQDDVMALAIAATNPHFNLVGVSIVHGNTSQLNATNNALRFLSAIGRTDVPVFPGAKQSLSGTTNYVPGVHGKTGLNGSPLLPHATFDAKSTSEFFPYLQKQIVEHEGKLCIAAIGPLTNMSLFFRQYPESKQRIRYMSIMGGGFQCFNVGKSEFNVITDTIAADEILSDFDLCDKILLAPLDLTLKTAATSEQRQRVLGAVTEDEATNFRAMMYQMMVFYFRGANISVTDPTLGPSVHDPTSIAALLYFTGVASQLEFKARKVYVRVAPETGEFVTDTEAETGLLFLHDLNVDKFWDLLIDTYDRIDKVAPMNKMDRKTLIAGNSD</sequence>
<reference evidence="1" key="1">
    <citation type="submission" date="2023-04" db="EMBL/GenBank/DDBJ databases">
        <title>Ambrosiozyma monospora NBRC 10751.</title>
        <authorList>
            <person name="Ichikawa N."/>
            <person name="Sato H."/>
            <person name="Tonouchi N."/>
        </authorList>
    </citation>
    <scope>NUCLEOTIDE SEQUENCE</scope>
    <source>
        <strain evidence="1">NBRC 10751</strain>
    </source>
</reference>
<evidence type="ECO:0000313" key="1">
    <source>
        <dbReference type="EMBL" id="GMF05143.1"/>
    </source>
</evidence>